<evidence type="ECO:0000259" key="4">
    <source>
        <dbReference type="PROSITE" id="PS50043"/>
    </source>
</evidence>
<dbReference type="Pfam" id="PF00196">
    <property type="entry name" value="GerE"/>
    <property type="match status" value="1"/>
</dbReference>
<gene>
    <name evidence="5" type="ORF">GP2_024_00830</name>
</gene>
<dbReference type="InterPro" id="IPR000792">
    <property type="entry name" value="Tscrpt_reg_LuxR_C"/>
</dbReference>
<keyword evidence="6" id="KW-1185">Reference proteome</keyword>
<evidence type="ECO:0000313" key="6">
    <source>
        <dbReference type="Proteomes" id="UP000035021"/>
    </source>
</evidence>
<keyword evidence="1" id="KW-0805">Transcription regulation</keyword>
<dbReference type="PANTHER" id="PTHR44688">
    <property type="entry name" value="DNA-BINDING TRANSCRIPTIONAL ACTIVATOR DEVR_DOSR"/>
    <property type="match status" value="1"/>
</dbReference>
<dbReference type="Proteomes" id="UP000035021">
    <property type="component" value="Unassembled WGS sequence"/>
</dbReference>
<dbReference type="SMART" id="SM00421">
    <property type="entry name" value="HTH_LUXR"/>
    <property type="match status" value="1"/>
</dbReference>
<dbReference type="Gene3D" id="1.10.10.10">
    <property type="entry name" value="Winged helix-like DNA-binding domain superfamily/Winged helix DNA-binding domain"/>
    <property type="match status" value="1"/>
</dbReference>
<evidence type="ECO:0000256" key="1">
    <source>
        <dbReference type="ARBA" id="ARBA00023015"/>
    </source>
</evidence>
<reference evidence="5 6" key="1">
    <citation type="submission" date="2013-02" db="EMBL/GenBank/DDBJ databases">
        <title>Whole genome shotgun sequence of Gordonia paraffinivorans NBRC 108238.</title>
        <authorList>
            <person name="Isaki-Nakamura S."/>
            <person name="Hosoyama A."/>
            <person name="Tsuchikane K."/>
            <person name="Ando Y."/>
            <person name="Baba S."/>
            <person name="Ohji S."/>
            <person name="Hamada M."/>
            <person name="Tamura T."/>
            <person name="Yamazoe A."/>
            <person name="Yamazaki S."/>
            <person name="Fujita N."/>
        </authorList>
    </citation>
    <scope>NUCLEOTIDE SEQUENCE [LARGE SCALE GENOMIC DNA]</scope>
    <source>
        <strain evidence="5 6">NBRC 108238</strain>
    </source>
</reference>
<dbReference type="InterPro" id="IPR016032">
    <property type="entry name" value="Sig_transdc_resp-reg_C-effctor"/>
</dbReference>
<dbReference type="SUPFAM" id="SSF46894">
    <property type="entry name" value="C-terminal effector domain of the bipartite response regulators"/>
    <property type="match status" value="1"/>
</dbReference>
<evidence type="ECO:0000313" key="5">
    <source>
        <dbReference type="EMBL" id="GAC84656.1"/>
    </source>
</evidence>
<dbReference type="PANTHER" id="PTHR44688:SF25">
    <property type="entry name" value="HTH LUXR-TYPE DOMAIN-CONTAINING PROTEIN"/>
    <property type="match status" value="1"/>
</dbReference>
<protein>
    <recommendedName>
        <fullName evidence="4">HTH luxR-type domain-containing protein</fullName>
    </recommendedName>
</protein>
<dbReference type="PROSITE" id="PS50043">
    <property type="entry name" value="HTH_LUXR_2"/>
    <property type="match status" value="1"/>
</dbReference>
<dbReference type="InterPro" id="IPR036388">
    <property type="entry name" value="WH-like_DNA-bd_sf"/>
</dbReference>
<dbReference type="EMBL" id="BAOQ01000024">
    <property type="protein sequence ID" value="GAC84656.1"/>
    <property type="molecule type" value="Genomic_DNA"/>
</dbReference>
<dbReference type="RefSeq" id="WP_006900884.1">
    <property type="nucleotide sequence ID" value="NZ_BAOQ01000024.1"/>
</dbReference>
<dbReference type="PROSITE" id="PS00622">
    <property type="entry name" value="HTH_LUXR_1"/>
    <property type="match status" value="1"/>
</dbReference>
<dbReference type="CDD" id="cd06170">
    <property type="entry name" value="LuxR_C_like"/>
    <property type="match status" value="1"/>
</dbReference>
<keyword evidence="2" id="KW-0238">DNA-binding</keyword>
<evidence type="ECO:0000256" key="2">
    <source>
        <dbReference type="ARBA" id="ARBA00023125"/>
    </source>
</evidence>
<feature type="domain" description="HTH luxR-type" evidence="4">
    <location>
        <begin position="230"/>
        <end position="295"/>
    </location>
</feature>
<proteinExistence type="predicted"/>
<comment type="caution">
    <text evidence="5">The sequence shown here is derived from an EMBL/GenBank/DDBJ whole genome shotgun (WGS) entry which is preliminary data.</text>
</comment>
<sequence>MTEAADSGAPSDVVSGAAAPTVTPHRLLHWSSFLAEGTQSFDTALTGDELLGQIVDTCRHWLPVQAVWLARLDGEEVIAVGADDGSGSTTTAAARAFPATAAEREVIEHGSCGLVSATHPLTAVSSGVLTVSALEPGFDSATSLLYIGHSRQPDAVDLQIQRAVTYDAGLALRRIEVDDLIATSKHAALTASQALAKLASDSVELNESADLEIDLDRTLPFHLVGQSSESVNFADILTPRQIEVLELMLKGLSNQDIAETLVLSVATVKHHVRAILQKFGAANRVEAIALIGRLSRVRD</sequence>
<evidence type="ECO:0000256" key="3">
    <source>
        <dbReference type="ARBA" id="ARBA00023163"/>
    </source>
</evidence>
<keyword evidence="3" id="KW-0804">Transcription</keyword>
<dbReference type="PRINTS" id="PR00038">
    <property type="entry name" value="HTHLUXR"/>
</dbReference>
<organism evidence="5 6">
    <name type="scientific">Gordonia paraffinivorans NBRC 108238</name>
    <dbReference type="NCBI Taxonomy" id="1223543"/>
    <lineage>
        <taxon>Bacteria</taxon>
        <taxon>Bacillati</taxon>
        <taxon>Actinomycetota</taxon>
        <taxon>Actinomycetes</taxon>
        <taxon>Mycobacteriales</taxon>
        <taxon>Gordoniaceae</taxon>
        <taxon>Gordonia</taxon>
    </lineage>
</organism>
<name>A0ABQ0IM69_9ACTN</name>
<accession>A0ABQ0IM69</accession>